<accession>A0AA88N6V4</accession>
<dbReference type="Pfam" id="PF00001">
    <property type="entry name" value="7tm_1"/>
    <property type="match status" value="1"/>
</dbReference>
<keyword evidence="4 9" id="KW-1133">Transmembrane helix</keyword>
<feature type="transmembrane region" description="Helical" evidence="9">
    <location>
        <begin position="78"/>
        <end position="102"/>
    </location>
</feature>
<keyword evidence="12" id="KW-1185">Reference proteome</keyword>
<evidence type="ECO:0000256" key="2">
    <source>
        <dbReference type="ARBA" id="ARBA00022475"/>
    </source>
</evidence>
<comment type="caution">
    <text evidence="11">The sequence shown here is derived from an EMBL/GenBank/DDBJ whole genome shotgun (WGS) entry which is preliminary data.</text>
</comment>
<evidence type="ECO:0000256" key="7">
    <source>
        <dbReference type="ARBA" id="ARBA00023170"/>
    </source>
</evidence>
<dbReference type="SUPFAM" id="SSF81321">
    <property type="entry name" value="Family A G protein-coupled receptor-like"/>
    <property type="match status" value="1"/>
</dbReference>
<evidence type="ECO:0000256" key="3">
    <source>
        <dbReference type="ARBA" id="ARBA00022692"/>
    </source>
</evidence>
<dbReference type="AlphaFoldDB" id="A0AA88N6V4"/>
<dbReference type="InterPro" id="IPR017452">
    <property type="entry name" value="GPCR_Rhodpsn_7TM"/>
</dbReference>
<dbReference type="InterPro" id="IPR000276">
    <property type="entry name" value="GPCR_Rhodpsn"/>
</dbReference>
<keyword evidence="6 9" id="KW-0472">Membrane</keyword>
<evidence type="ECO:0000256" key="4">
    <source>
        <dbReference type="ARBA" id="ARBA00022989"/>
    </source>
</evidence>
<evidence type="ECO:0000313" key="12">
    <source>
        <dbReference type="Proteomes" id="UP001187315"/>
    </source>
</evidence>
<proteinExistence type="predicted"/>
<sequence length="247" mass="28007">MAALGVDRWAAVTFPLTYASRVRHKHAALTVAYAWVDSLALSTVPTLALSTVPTLFAWTDYSSVYASCTVHLQQMEPGFALFTVGFHCASFALTLLVLCVTYMKVLIVARFHCKRIDVITVQTLLVLVDIHPSVKQRCVMEQKRGRQRATKKVCVFISSFVFCFTLYVLTRLAELIPSVRINPHWGVISKCLVYSKAAMDPFVYSLLRQDCRQAIIAMTNTLMGPKCFYYFEYNSTTYTENDHKVSW</sequence>
<evidence type="ECO:0000313" key="11">
    <source>
        <dbReference type="EMBL" id="KAK2852367.1"/>
    </source>
</evidence>
<evidence type="ECO:0000256" key="9">
    <source>
        <dbReference type="SAM" id="Phobius"/>
    </source>
</evidence>
<dbReference type="Proteomes" id="UP001187315">
    <property type="component" value="Unassembled WGS sequence"/>
</dbReference>
<keyword evidence="2" id="KW-1003">Cell membrane</keyword>
<feature type="transmembrane region" description="Helical" evidence="9">
    <location>
        <begin position="31"/>
        <end position="58"/>
    </location>
</feature>
<dbReference type="GO" id="GO:0005886">
    <property type="term" value="C:plasma membrane"/>
    <property type="evidence" value="ECO:0007669"/>
    <property type="project" value="UniProtKB-SubCell"/>
</dbReference>
<gene>
    <name evidence="11" type="ORF">Q7C36_007568</name>
</gene>
<feature type="domain" description="G-protein coupled receptors family 1 profile" evidence="10">
    <location>
        <begin position="1"/>
        <end position="204"/>
    </location>
</feature>
<keyword evidence="5" id="KW-0297">G-protein coupled receptor</keyword>
<evidence type="ECO:0000256" key="8">
    <source>
        <dbReference type="ARBA" id="ARBA00023224"/>
    </source>
</evidence>
<evidence type="ECO:0000256" key="1">
    <source>
        <dbReference type="ARBA" id="ARBA00004651"/>
    </source>
</evidence>
<evidence type="ECO:0000256" key="6">
    <source>
        <dbReference type="ARBA" id="ARBA00023136"/>
    </source>
</evidence>
<dbReference type="PROSITE" id="PS50262">
    <property type="entry name" value="G_PROTEIN_RECEP_F1_2"/>
    <property type="match status" value="1"/>
</dbReference>
<evidence type="ECO:0000259" key="10">
    <source>
        <dbReference type="PROSITE" id="PS50262"/>
    </source>
</evidence>
<evidence type="ECO:0000256" key="5">
    <source>
        <dbReference type="ARBA" id="ARBA00023040"/>
    </source>
</evidence>
<keyword evidence="3 9" id="KW-0812">Transmembrane</keyword>
<dbReference type="Gene3D" id="1.20.1070.10">
    <property type="entry name" value="Rhodopsin 7-helix transmembrane proteins"/>
    <property type="match status" value="1"/>
</dbReference>
<dbReference type="PRINTS" id="PR00237">
    <property type="entry name" value="GPCRRHODOPSN"/>
</dbReference>
<dbReference type="GO" id="GO:0004930">
    <property type="term" value="F:G protein-coupled receptor activity"/>
    <property type="evidence" value="ECO:0007669"/>
    <property type="project" value="UniProtKB-KW"/>
</dbReference>
<dbReference type="InterPro" id="IPR051880">
    <property type="entry name" value="GPC_Orphan_Receptors"/>
</dbReference>
<comment type="subcellular location">
    <subcellularLocation>
        <location evidence="1">Cell membrane</location>
        <topology evidence="1">Multi-pass membrane protein</topology>
    </subcellularLocation>
</comment>
<dbReference type="GO" id="GO:0007189">
    <property type="term" value="P:adenylate cyclase-activating G protein-coupled receptor signaling pathway"/>
    <property type="evidence" value="ECO:0007669"/>
    <property type="project" value="TreeGrafter"/>
</dbReference>
<dbReference type="PANTHER" id="PTHR24245:SF7">
    <property type="entry name" value="G-PROTEIN COUPLED RECEPTOR 78"/>
    <property type="match status" value="1"/>
</dbReference>
<organism evidence="11 12">
    <name type="scientific">Tachysurus vachellii</name>
    <name type="common">Darkbarbel catfish</name>
    <name type="synonym">Pelteobagrus vachellii</name>
    <dbReference type="NCBI Taxonomy" id="175792"/>
    <lineage>
        <taxon>Eukaryota</taxon>
        <taxon>Metazoa</taxon>
        <taxon>Chordata</taxon>
        <taxon>Craniata</taxon>
        <taxon>Vertebrata</taxon>
        <taxon>Euteleostomi</taxon>
        <taxon>Actinopterygii</taxon>
        <taxon>Neopterygii</taxon>
        <taxon>Teleostei</taxon>
        <taxon>Ostariophysi</taxon>
        <taxon>Siluriformes</taxon>
        <taxon>Bagridae</taxon>
        <taxon>Tachysurus</taxon>
    </lineage>
</organism>
<protein>
    <recommendedName>
        <fullName evidence="10">G-protein coupled receptors family 1 profile domain-containing protein</fullName>
    </recommendedName>
</protein>
<keyword evidence="7" id="KW-0675">Receptor</keyword>
<reference evidence="11" key="1">
    <citation type="submission" date="2023-08" db="EMBL/GenBank/DDBJ databases">
        <title>Pelteobagrus vachellii genome.</title>
        <authorList>
            <person name="Liu H."/>
        </authorList>
    </citation>
    <scope>NUCLEOTIDE SEQUENCE</scope>
    <source>
        <strain evidence="11">PRFRI_2022a</strain>
        <tissue evidence="11">Muscle</tissue>
    </source>
</reference>
<keyword evidence="8" id="KW-0807">Transducer</keyword>
<name>A0AA88N6V4_TACVA</name>
<dbReference type="PANTHER" id="PTHR24245">
    <property type="entry name" value="G-PROTEIN COUPLED RECEPTOR"/>
    <property type="match status" value="1"/>
</dbReference>
<dbReference type="EMBL" id="JAVHJS010000007">
    <property type="protein sequence ID" value="KAK2852367.1"/>
    <property type="molecule type" value="Genomic_DNA"/>
</dbReference>
<feature type="transmembrane region" description="Helical" evidence="9">
    <location>
        <begin position="153"/>
        <end position="173"/>
    </location>
</feature>